<proteinExistence type="inferred from homology"/>
<evidence type="ECO:0000256" key="9">
    <source>
        <dbReference type="HAMAP-Rule" id="MF_00135"/>
    </source>
</evidence>
<dbReference type="SUPFAM" id="SSF51366">
    <property type="entry name" value="Ribulose-phoshate binding barrel"/>
    <property type="match status" value="1"/>
</dbReference>
<comment type="similarity">
    <text evidence="9">Belongs to the TrpF family.</text>
</comment>
<organism evidence="11 12">
    <name type="scientific">Roseibacillus persicicus</name>
    <dbReference type="NCBI Taxonomy" id="454148"/>
    <lineage>
        <taxon>Bacteria</taxon>
        <taxon>Pseudomonadati</taxon>
        <taxon>Verrucomicrobiota</taxon>
        <taxon>Verrucomicrobiia</taxon>
        <taxon>Verrucomicrobiales</taxon>
        <taxon>Verrucomicrobiaceae</taxon>
        <taxon>Roseibacillus</taxon>
    </lineage>
</organism>
<keyword evidence="6 9" id="KW-0822">Tryptophan biosynthesis</keyword>
<reference evidence="11" key="2">
    <citation type="submission" date="2020-09" db="EMBL/GenBank/DDBJ databases">
        <authorList>
            <person name="Sun Q."/>
            <person name="Kim S."/>
        </authorList>
    </citation>
    <scope>NUCLEOTIDE SEQUENCE</scope>
    <source>
        <strain evidence="11">KCTC 12988</strain>
    </source>
</reference>
<dbReference type="InterPro" id="IPR044643">
    <property type="entry name" value="TrpF_fam"/>
</dbReference>
<evidence type="ECO:0000313" key="11">
    <source>
        <dbReference type="EMBL" id="GHC50051.1"/>
    </source>
</evidence>
<keyword evidence="8 9" id="KW-0413">Isomerase</keyword>
<sequence length="233" mass="24486">MNVVEAFLSPASPSLKICGVTSPTDAQGLIDKKVPAIGINFWPKSKRYCSPDEALEFLPALRGQIARVGVFVNNARQLAPDLLAAKAIDLVQLHGDEDDEELIGLLAQDVPVIRALSLQSSDHLPSVVGHYENLLASHPGTLALLLDAHAPGVYGGTGETIDWEQAGEFIRLASPLPVLLAGGIVPENAAKALRLTRPAGLDVASGAESSPGVKDFEKVSQLLVATQTANPLP</sequence>
<accession>A0A918WK21</accession>
<comment type="caution">
    <text evidence="11">The sequence shown here is derived from an EMBL/GenBank/DDBJ whole genome shotgun (WGS) entry which is preliminary data.</text>
</comment>
<dbReference type="PANTHER" id="PTHR42894:SF1">
    <property type="entry name" value="N-(5'-PHOSPHORIBOSYL)ANTHRANILATE ISOMERASE"/>
    <property type="match status" value="1"/>
</dbReference>
<evidence type="ECO:0000256" key="8">
    <source>
        <dbReference type="ARBA" id="ARBA00023235"/>
    </source>
</evidence>
<evidence type="ECO:0000256" key="5">
    <source>
        <dbReference type="ARBA" id="ARBA00022605"/>
    </source>
</evidence>
<evidence type="ECO:0000313" key="12">
    <source>
        <dbReference type="Proteomes" id="UP000644507"/>
    </source>
</evidence>
<dbReference type="HAMAP" id="MF_00135">
    <property type="entry name" value="PRAI"/>
    <property type="match status" value="1"/>
</dbReference>
<dbReference type="InterPro" id="IPR001240">
    <property type="entry name" value="PRAI_dom"/>
</dbReference>
<keyword evidence="7 9" id="KW-0057">Aromatic amino acid biosynthesis</keyword>
<dbReference type="InterPro" id="IPR013785">
    <property type="entry name" value="Aldolase_TIM"/>
</dbReference>
<evidence type="ECO:0000256" key="1">
    <source>
        <dbReference type="ARBA" id="ARBA00001164"/>
    </source>
</evidence>
<evidence type="ECO:0000256" key="4">
    <source>
        <dbReference type="ARBA" id="ARBA00022272"/>
    </source>
</evidence>
<dbReference type="EC" id="5.3.1.24" evidence="3 9"/>
<dbReference type="PANTHER" id="PTHR42894">
    <property type="entry name" value="N-(5'-PHOSPHORIBOSYL)ANTHRANILATE ISOMERASE"/>
    <property type="match status" value="1"/>
</dbReference>
<comment type="pathway">
    <text evidence="2 9">Amino-acid biosynthesis; L-tryptophan biosynthesis; L-tryptophan from chorismate: step 3/5.</text>
</comment>
<gene>
    <name evidence="9 11" type="primary">trpF</name>
    <name evidence="11" type="ORF">GCM10007100_15100</name>
</gene>
<evidence type="ECO:0000259" key="10">
    <source>
        <dbReference type="Pfam" id="PF00697"/>
    </source>
</evidence>
<evidence type="ECO:0000256" key="6">
    <source>
        <dbReference type="ARBA" id="ARBA00022822"/>
    </source>
</evidence>
<dbReference type="EMBL" id="BMXI01000005">
    <property type="protein sequence ID" value="GHC50051.1"/>
    <property type="molecule type" value="Genomic_DNA"/>
</dbReference>
<protein>
    <recommendedName>
        <fullName evidence="4 9">N-(5'-phosphoribosyl)anthranilate isomerase</fullName>
        <shortName evidence="9">PRAI</shortName>
        <ecNumber evidence="3 9">5.3.1.24</ecNumber>
    </recommendedName>
</protein>
<dbReference type="RefSeq" id="WP_189569172.1">
    <property type="nucleotide sequence ID" value="NZ_BMXI01000005.1"/>
</dbReference>
<comment type="catalytic activity">
    <reaction evidence="1 9">
        <text>N-(5-phospho-beta-D-ribosyl)anthranilate = 1-(2-carboxyphenylamino)-1-deoxy-D-ribulose 5-phosphate</text>
        <dbReference type="Rhea" id="RHEA:21540"/>
        <dbReference type="ChEBI" id="CHEBI:18277"/>
        <dbReference type="ChEBI" id="CHEBI:58613"/>
        <dbReference type="EC" id="5.3.1.24"/>
    </reaction>
</comment>
<name>A0A918WK21_9BACT</name>
<evidence type="ECO:0000256" key="2">
    <source>
        <dbReference type="ARBA" id="ARBA00004664"/>
    </source>
</evidence>
<dbReference type="Pfam" id="PF00697">
    <property type="entry name" value="PRAI"/>
    <property type="match status" value="1"/>
</dbReference>
<keyword evidence="12" id="KW-1185">Reference proteome</keyword>
<keyword evidence="5 9" id="KW-0028">Amino-acid biosynthesis</keyword>
<dbReference type="Gene3D" id="3.20.20.70">
    <property type="entry name" value="Aldolase class I"/>
    <property type="match status" value="1"/>
</dbReference>
<evidence type="ECO:0000256" key="7">
    <source>
        <dbReference type="ARBA" id="ARBA00023141"/>
    </source>
</evidence>
<feature type="domain" description="N-(5'phosphoribosyl) anthranilate isomerase (PRAI)" evidence="10">
    <location>
        <begin position="15"/>
        <end position="222"/>
    </location>
</feature>
<dbReference type="AlphaFoldDB" id="A0A918WK21"/>
<reference evidence="11" key="1">
    <citation type="journal article" date="2014" name="Int. J. Syst. Evol. Microbiol.">
        <title>Complete genome sequence of Corynebacterium casei LMG S-19264T (=DSM 44701T), isolated from a smear-ripened cheese.</title>
        <authorList>
            <consortium name="US DOE Joint Genome Institute (JGI-PGF)"/>
            <person name="Walter F."/>
            <person name="Albersmeier A."/>
            <person name="Kalinowski J."/>
            <person name="Ruckert C."/>
        </authorList>
    </citation>
    <scope>NUCLEOTIDE SEQUENCE</scope>
    <source>
        <strain evidence="11">KCTC 12988</strain>
    </source>
</reference>
<dbReference type="GO" id="GO:0004640">
    <property type="term" value="F:phosphoribosylanthranilate isomerase activity"/>
    <property type="evidence" value="ECO:0007669"/>
    <property type="project" value="UniProtKB-UniRule"/>
</dbReference>
<dbReference type="GO" id="GO:0000162">
    <property type="term" value="P:L-tryptophan biosynthetic process"/>
    <property type="evidence" value="ECO:0007669"/>
    <property type="project" value="UniProtKB-UniRule"/>
</dbReference>
<evidence type="ECO:0000256" key="3">
    <source>
        <dbReference type="ARBA" id="ARBA00012572"/>
    </source>
</evidence>
<dbReference type="CDD" id="cd00405">
    <property type="entry name" value="PRAI"/>
    <property type="match status" value="1"/>
</dbReference>
<dbReference type="Proteomes" id="UP000644507">
    <property type="component" value="Unassembled WGS sequence"/>
</dbReference>
<dbReference type="InterPro" id="IPR011060">
    <property type="entry name" value="RibuloseP-bd_barrel"/>
</dbReference>